<dbReference type="PANTHER" id="PTHR33643">
    <property type="entry name" value="UREASE ACCESSORY PROTEIN D"/>
    <property type="match status" value="1"/>
</dbReference>
<dbReference type="Proteomes" id="UP000310553">
    <property type="component" value="Chromosome"/>
</dbReference>
<sequence>MRHPDFPVPPRIDAFASWEASLRLAFARRDGRTVLASCRHRGPLRVQKALYPEGGGVCHVVLLHPPAGIAGGDVLDIGIELGADAHAVLTTPGATKWYKSPGRTATQQVAIRLEAGARLDWLPQENIVFNQACPIIDLTLDLMPGAAAIGWDTTMLGRHAAGESWQEGRIAMHTRLRCEGQPLWIESTAFDARSPVLGATTGMAGFHVVGTLWAVGAGATEALAEALAEQLPYNDDLRAGVTCLTQDAPGRPGVLLLRVLARRPEDARALLSKTWLALREPIHGVAGRPLRLWAT</sequence>
<comment type="function">
    <text evidence="3">Required for maturation of urease via the functional incorporation of the urease nickel metallocenter.</text>
</comment>
<reference evidence="4" key="1">
    <citation type="submission" date="2015-10" db="EMBL/GenBank/DDBJ databases">
        <authorList>
            <person name="Gilbert D.G."/>
        </authorList>
    </citation>
    <scope>NUCLEOTIDE SEQUENCE</scope>
    <source>
        <strain evidence="4">Phyl III-seqv23</strain>
    </source>
</reference>
<protein>
    <recommendedName>
        <fullName evidence="3">Urease accessory protein UreD</fullName>
    </recommendedName>
</protein>
<keyword evidence="2 3" id="KW-0143">Chaperone</keyword>
<name>A0A0S4TNQ4_RALSL</name>
<evidence type="ECO:0000256" key="1">
    <source>
        <dbReference type="ARBA" id="ARBA00007177"/>
    </source>
</evidence>
<dbReference type="GO" id="GO:0016151">
    <property type="term" value="F:nickel cation binding"/>
    <property type="evidence" value="ECO:0007669"/>
    <property type="project" value="UniProtKB-UniRule"/>
</dbReference>
<dbReference type="AlphaFoldDB" id="A0A0S4TNQ4"/>
<dbReference type="EMBL" id="LN899819">
    <property type="protein sequence ID" value="CUV11103.1"/>
    <property type="molecule type" value="Genomic_DNA"/>
</dbReference>
<dbReference type="InterPro" id="IPR002669">
    <property type="entry name" value="UreD"/>
</dbReference>
<organism evidence="4">
    <name type="scientific">Ralstonia solanacearum</name>
    <name type="common">Pseudomonas solanacearum</name>
    <dbReference type="NCBI Taxonomy" id="305"/>
    <lineage>
        <taxon>Bacteria</taxon>
        <taxon>Pseudomonadati</taxon>
        <taxon>Pseudomonadota</taxon>
        <taxon>Betaproteobacteria</taxon>
        <taxon>Burkholderiales</taxon>
        <taxon>Burkholderiaceae</taxon>
        <taxon>Ralstonia</taxon>
        <taxon>Ralstonia solanacearum species complex</taxon>
    </lineage>
</organism>
<dbReference type="PATRIC" id="fig|305.106.peg.4899"/>
<evidence type="ECO:0000313" key="5">
    <source>
        <dbReference type="EMBL" id="QCX49176.1"/>
    </source>
</evidence>
<dbReference type="GO" id="GO:0005737">
    <property type="term" value="C:cytoplasm"/>
    <property type="evidence" value="ECO:0007669"/>
    <property type="project" value="UniProtKB-SubCell"/>
</dbReference>
<comment type="similarity">
    <text evidence="1 3">Belongs to the UreD family.</text>
</comment>
<keyword evidence="3" id="KW-0996">Nickel insertion</keyword>
<dbReference type="Pfam" id="PF01774">
    <property type="entry name" value="UreD"/>
    <property type="match status" value="1"/>
</dbReference>
<proteinExistence type="inferred from homology"/>
<keyword evidence="3" id="KW-0963">Cytoplasm</keyword>
<dbReference type="EMBL" id="CP039339">
    <property type="protein sequence ID" value="QCX49176.1"/>
    <property type="molecule type" value="Genomic_DNA"/>
</dbReference>
<comment type="subunit">
    <text evidence="3">UreD, UreF and UreG form a complex that acts as a GTP-hydrolysis-dependent molecular chaperone, activating the urease apoprotein by helping to assemble the nickel containing metallocenter of UreC. The UreE protein probably delivers the nickel.</text>
</comment>
<evidence type="ECO:0000313" key="4">
    <source>
        <dbReference type="EMBL" id="CUV11103.1"/>
    </source>
</evidence>
<comment type="subcellular location">
    <subcellularLocation>
        <location evidence="3">Cytoplasm</location>
    </subcellularLocation>
</comment>
<evidence type="ECO:0000256" key="2">
    <source>
        <dbReference type="ARBA" id="ARBA00023186"/>
    </source>
</evidence>
<accession>A0A0S4TNQ4</accession>
<gene>
    <name evidence="3 4" type="primary">ureD</name>
    <name evidence="5" type="ORF">E7Z57_08725</name>
    <name evidence="4" type="ORF">RUN39_v1_50175</name>
</gene>
<evidence type="ECO:0000256" key="3">
    <source>
        <dbReference type="HAMAP-Rule" id="MF_01384"/>
    </source>
</evidence>
<dbReference type="HAMAP" id="MF_01384">
    <property type="entry name" value="UreD"/>
    <property type="match status" value="1"/>
</dbReference>
<reference evidence="5 6" key="2">
    <citation type="submission" date="2019-04" db="EMBL/GenBank/DDBJ databases">
        <title>Complete Genome of UW386 and Higher Quality Genome of UW700.</title>
        <authorList>
            <person name="Jacobs J."/>
            <person name="Perez A."/>
            <person name="Steidl O."/>
            <person name="Allen C."/>
        </authorList>
    </citation>
    <scope>NUCLEOTIDE SEQUENCE [LARGE SCALE GENOMIC DNA]</scope>
    <source>
        <strain evidence="5 6">UW386</strain>
    </source>
</reference>
<evidence type="ECO:0000313" key="6">
    <source>
        <dbReference type="Proteomes" id="UP000310553"/>
    </source>
</evidence>
<dbReference type="PANTHER" id="PTHR33643:SF1">
    <property type="entry name" value="UREASE ACCESSORY PROTEIN D"/>
    <property type="match status" value="1"/>
</dbReference>